<reference evidence="2" key="1">
    <citation type="submission" date="2018-05" db="EMBL/GenBank/DDBJ databases">
        <authorList>
            <person name="Lanie J.A."/>
            <person name="Ng W.-L."/>
            <person name="Kazmierczak K.M."/>
            <person name="Andrzejewski T.M."/>
            <person name="Davidsen T.M."/>
            <person name="Wayne K.J."/>
            <person name="Tettelin H."/>
            <person name="Glass J.I."/>
            <person name="Rusch D."/>
            <person name="Podicherti R."/>
            <person name="Tsui H.-C.T."/>
            <person name="Winkler M.E."/>
        </authorList>
    </citation>
    <scope>NUCLEOTIDE SEQUENCE</scope>
</reference>
<proteinExistence type="predicted"/>
<feature type="non-terminal residue" evidence="2">
    <location>
        <position position="51"/>
    </location>
</feature>
<dbReference type="AlphaFoldDB" id="A0A382DVU5"/>
<evidence type="ECO:0000313" key="2">
    <source>
        <dbReference type="EMBL" id="SVB41871.1"/>
    </source>
</evidence>
<accession>A0A382DVU5</accession>
<organism evidence="2">
    <name type="scientific">marine metagenome</name>
    <dbReference type="NCBI Taxonomy" id="408172"/>
    <lineage>
        <taxon>unclassified sequences</taxon>
        <taxon>metagenomes</taxon>
        <taxon>ecological metagenomes</taxon>
    </lineage>
</organism>
<name>A0A382DVU5_9ZZZZ</name>
<feature type="region of interest" description="Disordered" evidence="1">
    <location>
        <begin position="1"/>
        <end position="25"/>
    </location>
</feature>
<dbReference type="EMBL" id="UINC01041089">
    <property type="protein sequence ID" value="SVB41871.1"/>
    <property type="molecule type" value="Genomic_DNA"/>
</dbReference>
<protein>
    <submittedName>
        <fullName evidence="2">Uncharacterized protein</fullName>
    </submittedName>
</protein>
<gene>
    <name evidence="2" type="ORF">METZ01_LOCUS194725</name>
</gene>
<feature type="compositionally biased region" description="Basic and acidic residues" evidence="1">
    <location>
        <begin position="1"/>
        <end position="21"/>
    </location>
</feature>
<sequence length="51" mass="5531">MVSRESTQKTKRDAHNKDWYSDHGQQIPGGATLVALAFVSTDELPDLASGT</sequence>
<evidence type="ECO:0000256" key="1">
    <source>
        <dbReference type="SAM" id="MobiDB-lite"/>
    </source>
</evidence>